<dbReference type="EMBL" id="AENT01000007">
    <property type="protein sequence ID" value="EFR43223.1"/>
    <property type="molecule type" value="Genomic_DNA"/>
</dbReference>
<dbReference type="Gene3D" id="6.10.250.2040">
    <property type="match status" value="2"/>
</dbReference>
<dbReference type="Pfam" id="PF13018">
    <property type="entry name" value="ESPR"/>
    <property type="match status" value="1"/>
</dbReference>
<evidence type="ECO:0000256" key="3">
    <source>
        <dbReference type="ARBA" id="ARBA00005848"/>
    </source>
</evidence>
<feature type="coiled-coil region" evidence="11">
    <location>
        <begin position="5672"/>
        <end position="5706"/>
    </location>
</feature>
<feature type="domain" description="Trimeric autotransporter adhesin YadA-like stalk" evidence="15">
    <location>
        <begin position="944"/>
        <end position="978"/>
    </location>
</feature>
<feature type="domain" description="ESPR" evidence="16">
    <location>
        <begin position="1"/>
        <end position="48"/>
    </location>
</feature>
<dbReference type="InterPro" id="IPR005594">
    <property type="entry name" value="YadA_C"/>
</dbReference>
<evidence type="ECO:0000256" key="9">
    <source>
        <dbReference type="ARBA" id="ARBA00023136"/>
    </source>
</evidence>
<dbReference type="InterPro" id="IPR024973">
    <property type="entry name" value="ESPR"/>
</dbReference>
<feature type="region of interest" description="Disordered" evidence="12">
    <location>
        <begin position="5803"/>
        <end position="5823"/>
    </location>
</feature>
<organism evidence="17 18">
    <name type="scientific">Dialister micraerophilus UPII 345-E</name>
    <dbReference type="NCBI Taxonomy" id="910314"/>
    <lineage>
        <taxon>Bacteria</taxon>
        <taxon>Bacillati</taxon>
        <taxon>Bacillota</taxon>
        <taxon>Negativicutes</taxon>
        <taxon>Veillonellales</taxon>
        <taxon>Veillonellaceae</taxon>
        <taxon>Dialister</taxon>
    </lineage>
</organism>
<dbReference type="Pfam" id="PF05658">
    <property type="entry name" value="YadA_head"/>
    <property type="match status" value="3"/>
</dbReference>
<keyword evidence="11" id="KW-0175">Coiled coil</keyword>
<evidence type="ECO:0000256" key="8">
    <source>
        <dbReference type="ARBA" id="ARBA00022927"/>
    </source>
</evidence>
<dbReference type="SUPFAM" id="SSF101967">
    <property type="entry name" value="Adhesin YadA, collagen-binding domain"/>
    <property type="match status" value="6"/>
</dbReference>
<dbReference type="GO" id="GO:0009279">
    <property type="term" value="C:cell outer membrane"/>
    <property type="evidence" value="ECO:0007669"/>
    <property type="project" value="UniProtKB-SubCell"/>
</dbReference>
<feature type="region of interest" description="Disordered" evidence="12">
    <location>
        <begin position="5070"/>
        <end position="5103"/>
    </location>
</feature>
<dbReference type="Gene3D" id="1.10.287.1490">
    <property type="match status" value="1"/>
</dbReference>
<feature type="compositionally biased region" description="Low complexity" evidence="12">
    <location>
        <begin position="5073"/>
        <end position="5103"/>
    </location>
</feature>
<feature type="domain" description="Trimeric autotransporter adhesin YadA-like head" evidence="14">
    <location>
        <begin position="1059"/>
        <end position="1083"/>
    </location>
</feature>
<feature type="domain" description="Trimeric autotransporter adhesin YadA-like stalk" evidence="15">
    <location>
        <begin position="2370"/>
        <end position="2409"/>
    </location>
</feature>
<evidence type="ECO:0000256" key="11">
    <source>
        <dbReference type="SAM" id="Coils"/>
    </source>
</evidence>
<feature type="region of interest" description="Disordered" evidence="12">
    <location>
        <begin position="2772"/>
        <end position="2799"/>
    </location>
</feature>
<feature type="compositionally biased region" description="Basic and acidic residues" evidence="12">
    <location>
        <begin position="5803"/>
        <end position="5817"/>
    </location>
</feature>
<dbReference type="CDD" id="cd12820">
    <property type="entry name" value="LbR_YadA-like"/>
    <property type="match status" value="1"/>
</dbReference>
<proteinExistence type="inferred from homology"/>
<comment type="subcellular location">
    <subcellularLocation>
        <location evidence="2">Cell outer membrane</location>
    </subcellularLocation>
    <subcellularLocation>
        <location evidence="1">Cell surface</location>
    </subcellularLocation>
</comment>
<dbReference type="Proteomes" id="UP000004594">
    <property type="component" value="Unassembled WGS sequence"/>
</dbReference>
<feature type="domain" description="Trimeric autotransporter adhesin YadA-like head" evidence="14">
    <location>
        <begin position="635"/>
        <end position="661"/>
    </location>
</feature>
<evidence type="ECO:0000259" key="16">
    <source>
        <dbReference type="Pfam" id="PF13018"/>
    </source>
</evidence>
<evidence type="ECO:0000259" key="15">
    <source>
        <dbReference type="Pfam" id="PF05662"/>
    </source>
</evidence>
<accession>E4L7L9</accession>
<dbReference type="Gene3D" id="2.150.10.10">
    <property type="entry name" value="Serralysin-like metalloprotease, C-terminal"/>
    <property type="match status" value="7"/>
</dbReference>
<dbReference type="GO" id="GO:0009986">
    <property type="term" value="C:cell surface"/>
    <property type="evidence" value="ECO:0007669"/>
    <property type="project" value="UniProtKB-SubCell"/>
</dbReference>
<evidence type="ECO:0000256" key="12">
    <source>
        <dbReference type="SAM" id="MobiDB-lite"/>
    </source>
</evidence>
<keyword evidence="9" id="KW-0472">Membrane</keyword>
<feature type="domain" description="Trimeric autotransporter adhesin YadA-like stalk" evidence="15">
    <location>
        <begin position="5553"/>
        <end position="5596"/>
    </location>
</feature>
<sequence>MNKIYKVIFNRTRGMYQVVSEIAKSVSSKKSETIKIKNACLAVLILLAVGGTGNMYTSYAAEPSGSTTATAPENQDIALLKRLLQELQDKQAAQSNIIQIQEGQIQAHGTALNAYNQSLRNFEISLQANKDAINDITKAGGKLDQTVDQVNTMLDATGQGMQRLQESQRTNSGAIKKLQTSVADITKQGGTLDTAIQNAVQKLTSTGGAVDTNKNDIAKNAGDIQANKTQIGKNTEQIGKNKEQIGNNAKAIEDITKQGGTLDQAKQALSNEISSAKNELSGKIDTTKSALEGKIATDIGAAKSDLEGKIKKAQEEIGKTNEALEGRVSQNEKDIKQNKEDIKNLRQTVSDNKEAADNALTTAKDDLQKKINTTNETLTNTKTELSTKIDTTKSDLEKVIGDNKKDANTALTKAKEELNKTISDNKTAADNALTTVKNDLQGKIDTTNQNLDNAKTELTNKINKDVGDAKTALAGQISGVQRTLQGKIDATNQTVATNQQKTDDNFKKIQEFIQKRINGQAAGQKNLGLDIGENARLGFRYFRTSMDNKHDADPTGANSMAIGISTTSGDGSIGIAAGGPAGALTAGGENSIGIGNGVEIGDKDNANTIAIGTEAKILKQSEGAIAIGNAANIVATNKYAIAIGAATQTFAEESMALGHSAKTYMKGGVAIGQDAQVGEYIEPPVLDGEVKQDGLGTGIDGIAIGRSAQTLSDATISIGAEAGLGMKRTGTIPLAASHIVIGNQAGQAMQGMENIALGYKSGGNVQSNYNISIGSEAGRNILGSRTDPIGKNVSIGYHANFRKAVTQPDQNIPEPEPGTDPVDPTAEPKMKIPSIAEDSQAIKLVQSTAIGSETLAANNGTAVGYQAQALGNSTAAYGFAAIAEGESSLALGTGANAKDGNIALGAGSVALKQDVTDKKAALTGTDAKSGIVSVGNAEKGVLRRVTNVGDAVDDQDAVTLAQLRASMTEVSNDLMVKAKGELGKTDLHYDPAAIGGNPSITLQAGDNKTGTVIHNVAKGVHAGDAVNLAQLKEYTEKGMGHYFSTRTTGHKHNFANEGATGENSVAFGVDASATNKYSAAMGNYVQAQGEGSLAIGTGWFNENDKPTIEGSGEEVQPVMTKTYSGYRYNVAIGAGAQTEGNYSMAIGPRALTKKKAYKAESENTGVDYALSMGYLSTVYAKDGLAIGHLAEVHQPNGVAIGSESWSLRNKALAIGNHNTALGRESGTMGTRNGVSGDNSYVIGNDNMNLTDDDRKDVLDTIANAAIKGISDNDSTVLGNRNTMVSKFKSLDGLDGKTSYQAIVRGEDNHIVGNANTLTRTNNSFVTGSTNELVETTSTFLVGSENKLTNSNTISGVLGEKNEITSHHTTTLGNENKISGNSVKTLGERNEVSGANLAVIGNDNIQVAGEGANVFGNANTGVTTENGHVIGFSNKAIAGTDQQVLGSFNDTITGKKTHVIGFTNTNVSGEDQRVIGNENNNISGNRNTVLGNKNKEVTAAAEDTQLIGNANESISAAQAQILGNSNTKISTKSGHVFGNMNSTIGGEKLSVIGDENSDIAGTQSLLFGYKNKQVQKDTANTQIIGNVNSNIAANRTQIIGNANKVGITKNLKEQGAEGQDVTKEVLEAVKDVQVMGNNNQVQNNYVQVLGNHITTTLDQSVYLGDNAAYNEDETLSSANKEYTKDSIYGYAFAGTKPVGVVTIGSKGNERRIQNVAAGLVAATSTDAVNGSQLYQLTRPLHFAGDDSTFNEAEDHDKDTNVLHRGSNQNISIKGGADTTKLSDNNIGVTVNTQENVMNVKLAKNLTDLESITFGKDGTSMKIDGTNQSISQIKKVTFGAPDSQDSLVVDGEKKIIKGLSNTTWIPKDKRDATFDRSQAATQGQLEAFEKSTQRGFDVYVNKDEADNKFTVQLGDEKKNDAFGFLAGNNLTVSKEGKQITYALKDDLAVGKEGQDGKGGSLTVHGKEGETVAINGKDGNVTIESAKDGESKKNTITMNGKDGTVGIKGKDGATVVMNGDGTIVAKGKGEDGKPGASVTIDGKNGITTIEGKTDDNNQKNTITLNGKDGKMGVTGKDGSNVTLNGQDGSIGMNGKNGTNAVSITTQNGTVGVDGQDGTTRLVVKEGTKVHELATMNDGMKFMGDAGTEDKLKLNEQLTVTGGINDTAQLSQNNNIGVIADGQKKLTLRLAKNIQGLDTITLGDADAPMKIDGTNKTISRIEKMVFGVADSTNSLIMDGKEKVITGLSNTTLPENMKTLKVDQAATQGQLKEVLDKIGKNIDDSADYRLVQDETATDKKYSVNGDGEVVLTVQDIKHPEKKDTVTIKDVAKKSELDKADTKFEDYAVKYDKTPENKVNKNSITLEGDKTTGTVITNVGVGKVTQDSKDAVNGSQLYKTNQGFDVYIKDNTDTNKFDVKLGDVTKDAFGFDAGNGLAITRAGKKITYSLQDDVSVGKAGDNGKDGKITVNGKDGEKVTINGKNGEIGIQGQPGADGKTNTVTISGKDGTIGTNGKDGSAVVLNGQNGSIGMNGKDGKNGVTISSGDGTVGVDGKDGTTRIIVTEGNHVNELATMNDGLKFMGDSGTAVGVKLNNQVNIVGGLAAEKEGNKVTNLTDNNIGVESVVDDQNNKNAKLVVRLAKNLSDLESITFDSKDKTTPMKIDGNAKTISNVSKITGLTNTTWPAKDQRGTDFDVSKAATQGQIQDVENAVDEKLKKTNEGFDILVGEDTADNRANVALGKNNKETVEFAAGNSLEVTLDKNAKKVTYSLKDDIEVGKEGQPGQAGKDGKVTVNGKDGEKVTIDGKDGKIESKAKDGTTVTVNGKDGTIGAKGPKGADGKDGASVTINGKDGTTIINGATDENGKKNTITLNGKDGTMGVDGKDGNGVTLNGQDGSIGIKGKDGTNKVQITTKDGKVGVDGKDGETRLVVKEGTKTHELATMNDGMQFAGDIGNENKLKLNQKLTVTGGITENAKLSQDDNIGVIADGTSKLTLRLAKAIKGLDSITLGTDDTAMKIDGAVKTISNVSKITGLTNTTLPTDLKDLKADQAASQGQLRALAEKVQTNANAMSDYRLIGNEAETDKKYSVTDHNEIVLTVQDKKHPAKKEMVTIKDVAKKSELDTANKTFTDYAVKYDKNGDTVNKNSITLEGGDAGTVIKNVANGKVAADSKEAINGSQLHEVKNDLTNEINTTNQNVTNITNNLDKTNKGFDVYIKDKTTDNTFNVGLGADEKDAFGFDAGNGLAITRDGKKITYSLQDDVSVGKAGDNGKDGKITVNGKDGEKVTINGKNGEIGIQGPKGADGKTNTVTISGKDGTIGVQGPKGADGQDGNSVTLNGKDGSIGIKGKDGKNKVDITTGNGKVGLDGNDGETRIIVKDGTKNNELATMNDGLKFMGDSGTVTGVKLNNQVNIVGGVAAAKDGNKVTNLTDNNIGVESMVDNENGKNAKLVVRLAKNLSDLESITFNSQDKTTPMKIDGNAKTIENIKKMTFGKDGSTDSVTVDGENKVITGLSNTKLPTDLTKMKADQAASQGQLKEVLDKATATDGSSVKYDKKDNGDVDKNSITLGGDTNGTVIKNVKAGDLSKDSKEAVNGSQLYTTNQNVTNITNNLDKTNKGFDILVGTDTEANRANVSLGKDKKETVEFAAGNSLEVTLDKANKKVTYSLKDDIEVGKEGQPGEAGKDGKVTVNGKDGEKVTIDGKDGKIESKAKDGTTVTVNGKDGTVGATGADGTSVVMNGKDGTIGAKGPKGADGKDGASVTINGKDGTTIINGATDENGKKNTITLNGKDGTMGVDGKDGNGVTLNGQDGSIGIKGKDGTTKVQITTKDGKVGVDGKDGETRIVVKEGTKTHELATMNDGMQFDGDNSGTVNKLKLNQKLTVTGGISDSTKLSQDNNIGVIADGTSTLTLRLAKELKGLDGITFGADDTAMKIDGTQKTINNITKMTFKTPDNKDSIVVDGTNKVITGLSNTTLPTDGTPMQADQAASQGQLKQVLDKANDTDKFAVKYDKNTDGSVNKNSITLGGDTNGTVIKNVKGGDISENSKEAVNGSQLYKTNQGFDILVGEDTEANRANVALGQEKKETVKFDAGKNLSASLDKATKKVSYRLNDEIELGEAKTADKPGVNGKITIHGTTGEKMTLDGKNGEVTVETTDENGKKNEVFLKSHDGTMGVTGKENNGVTLHGEGFVHIKGAGSDKAIDLTTQKGQVGVDGQGSSTRLLMKEGNIPHALATMDDGLKFMGDSGTTVGVKLNNQINIVGGVVAEKEGDVVKNLTDNNIGVESIVDDQNGKNAKMKIRLAKKLSDMESITFNSQDKTNPMTIDGVGRTIKDLTTMTFLKDGKNNFITGLSNVTWPAKDKRGTDFDVSKAATQGQIQDVENAVDEKLKKNNAGFDVYIKEKTTENTFNIALGKDEKEAFGFLAGNGLEITRNGKEITYAMKDDITLGKKNSAGQDDGKDGAFTVTGKAGNSVAVDGKDGKLTLAGAADKNGKKNQISLNGKDGIVRGDGKSGNAFEMNADTGTVGAKGADGSAVVLNGKDGTIDMNGKDGKNKVTIGTQEGKVGIDGTDGTTRVVVKEGDKVNELATMNDGLKFKGDSGDVVNRKLNETLSIEGGADTSKLSEKNIGVVTDATNGKMSVKLAKDLKDLTSVETKDDQGNTTNMTGAGTTTTDNKGNTTATTATGMTNTDAAGHETNTTASGVVTKDQDKNETSLTATGTVVKDKDEHETSTTAIGVVTKDKDGNQTTVSAAGVKTEDKDKNTNVSTAKDITVSDKDGNKTVINKDGITITSAGQNAISLTKDGLNNGGKTITGVATGVNDTDAVNVKQLKDEIEKNSTKLEGSDNIAVSGSGKKDDPFKVSLKDDITLGKKNSAGKDDGKDGKFAVTGKDGNSVTVDGTDGQLTLAGAADKNGKKNQISLNGKDGTVRGDSKSGNAFEMNADAGTVGAKGADGSAVVLNGKDGTIDMNGKDGKNKVTIGTQEGKVGIDGTDGTTRVVVKEGTTTNELATMNDGLKFKGDSGDVVNRKLNETLSIEGGADTSKLSEKNIGVVTDATNGKMSVKLAKDLKDLTSVETKDNQGNTTNMTGVGTTTTDNKGNTTTTNATGVTTTDGKGNKTTTTVDGVTTADKDGNSTSINKGGITIQAKGKNTVSLTDKGLDNGGNKLTSIADGEISKDSKEAVNGSQLYKTNQGFDVLVGEDTPKNRANVALGKDKKETVEFAAGNGLIATIDKDTKKITYAMKDTIEIGKKGEKDGKLVVNGKDGETITMNGKDGIVETKGTDGTTVTMNGKDGTVGAKGTDGTTVTMNGKDGTIGGKGTDGTTVIMNAKDGTIGAQGPKGADGKDGASVMINGKDGTTTINGATDKDGKKNTISLNGKDGKMGVTGKDGNSVTLNGQDGSIGMKGKDGKNTVQITTKDGKVGLDGKDGETRIVVKDGDKVNELATMKDGMKFAGDSGDVVNRKLNDTLTIEGGVKDTTKLSDGNIGVVTDKANGKMTVKLAKELKNLDRVETKVLKADTIETKSMKMGDDVTLNENGLTIKNGPAVTKAGINAGGKAIHNVAPGTIAPNSFDAVNGSQLFGTEMRIAEIGGRVNQVGAGAAALAGLHPLDFDPDDKWDFAASYGKYSGNNAFALGAYYRPNESTMISVGGTLGDGNNMLNVGLSMKLGQGNNVTNSRVAMAKEIIDLRKENKALKSRLDDMENKMNKIFDKLDISDSERYVPTMYPDTEKNHWAYEYINELRNRKILFNTVKKEYTRMEMAQMIYAALKKGAAVDDTMDRALSEFENEIRGIRDSRIRVDRLHENGNYNDRVRVNPEYDTKQTQDFVQ</sequence>
<feature type="compositionally biased region" description="Basic and acidic residues" evidence="12">
    <location>
        <begin position="3676"/>
        <end position="3702"/>
    </location>
</feature>
<dbReference type="Gene3D" id="3.30.1300.30">
    <property type="entry name" value="GSPII I/J protein-like"/>
    <property type="match status" value="1"/>
</dbReference>
<feature type="region of interest" description="Disordered" evidence="12">
    <location>
        <begin position="4648"/>
        <end position="4689"/>
    </location>
</feature>
<dbReference type="InterPro" id="IPR008640">
    <property type="entry name" value="Adhesin_Head_dom"/>
</dbReference>
<evidence type="ECO:0000259" key="14">
    <source>
        <dbReference type="Pfam" id="PF05658"/>
    </source>
</evidence>
<keyword evidence="7" id="KW-0732">Signal</keyword>
<feature type="domain" description="Trimeric autotransporter adhesin YadA-like stalk" evidence="15">
    <location>
        <begin position="1710"/>
        <end position="1747"/>
    </location>
</feature>
<gene>
    <name evidence="17" type="ORF">HMPREF9220_0024</name>
</gene>
<dbReference type="InterPro" id="IPR011049">
    <property type="entry name" value="Serralysin-like_metalloprot_C"/>
</dbReference>
<reference evidence="17 18" key="1">
    <citation type="submission" date="2010-11" db="EMBL/GenBank/DDBJ databases">
        <authorList>
            <person name="Durkin A.S."/>
            <person name="Madupu R."/>
            <person name="Torralba M."/>
            <person name="Gillis M."/>
            <person name="Methe B."/>
            <person name="Sutton G."/>
            <person name="Nelson K.E."/>
        </authorList>
    </citation>
    <scope>NUCLEOTIDE SEQUENCE [LARGE SCALE GENOMIC DNA]</scope>
    <source>
        <strain evidence="17 18">UPII 345-E</strain>
    </source>
</reference>
<feature type="region of interest" description="Disordered" evidence="12">
    <location>
        <begin position="2819"/>
        <end position="2839"/>
    </location>
</feature>
<dbReference type="eggNOG" id="COG5295">
    <property type="taxonomic scope" value="Bacteria"/>
</dbReference>
<feature type="domain" description="Trimeric autotransporter adhesin YadA-like head" evidence="14">
    <location>
        <begin position="1130"/>
        <end position="1150"/>
    </location>
</feature>
<comment type="caution">
    <text evidence="17">The sequence shown here is derived from an EMBL/GenBank/DDBJ whole genome shotgun (WGS) entry which is preliminary data.</text>
</comment>
<feature type="domain" description="Trimeric autotransporter adhesin YadA-like stalk" evidence="15">
    <location>
        <begin position="3153"/>
        <end position="3195"/>
    </location>
</feature>
<feature type="domain" description="Trimeric autotransporter adhesin YadA-like stalk" evidence="15">
    <location>
        <begin position="4028"/>
        <end position="4069"/>
    </location>
</feature>
<evidence type="ECO:0000313" key="17">
    <source>
        <dbReference type="EMBL" id="EFR43223.1"/>
    </source>
</evidence>
<protein>
    <submittedName>
        <fullName evidence="17">Hep/Hag repeat protein</fullName>
    </submittedName>
</protein>
<dbReference type="Gene3D" id="1.20.5.170">
    <property type="match status" value="4"/>
</dbReference>
<evidence type="ECO:0000256" key="2">
    <source>
        <dbReference type="ARBA" id="ARBA00004442"/>
    </source>
</evidence>
<dbReference type="PANTHER" id="PTHR24637">
    <property type="entry name" value="COLLAGEN"/>
    <property type="match status" value="1"/>
</dbReference>
<keyword evidence="5" id="KW-1134">Transmembrane beta strand</keyword>
<dbReference type="OrthoDB" id="1632202at2"/>
<feature type="domain" description="Trimeric autotransporter adhesin YadA-like stalk" evidence="15">
    <location>
        <begin position="5160"/>
        <end position="5200"/>
    </location>
</feature>
<comment type="similarity">
    <text evidence="3">Belongs to the autotransporter-2 (AT-2) (TC 1.B.40) family.</text>
</comment>
<feature type="region of interest" description="Disordered" evidence="12">
    <location>
        <begin position="806"/>
        <end position="828"/>
    </location>
</feature>
<evidence type="ECO:0000256" key="10">
    <source>
        <dbReference type="ARBA" id="ARBA00023237"/>
    </source>
</evidence>
<keyword evidence="10" id="KW-0998">Cell outer membrane</keyword>
<evidence type="ECO:0000256" key="1">
    <source>
        <dbReference type="ARBA" id="ARBA00004241"/>
    </source>
</evidence>
<evidence type="ECO:0000256" key="5">
    <source>
        <dbReference type="ARBA" id="ARBA00022452"/>
    </source>
</evidence>
<dbReference type="GO" id="GO:0015031">
    <property type="term" value="P:protein transport"/>
    <property type="evidence" value="ECO:0007669"/>
    <property type="project" value="UniProtKB-KW"/>
</dbReference>
<dbReference type="InterPro" id="IPR045584">
    <property type="entry name" value="Pilin-like"/>
</dbReference>
<feature type="coiled-coil region" evidence="11">
    <location>
        <begin position="303"/>
        <end position="464"/>
    </location>
</feature>
<dbReference type="InterPro" id="IPR008635">
    <property type="entry name" value="Coiled_stalk_dom"/>
</dbReference>
<evidence type="ECO:0000313" key="18">
    <source>
        <dbReference type="Proteomes" id="UP000004594"/>
    </source>
</evidence>
<dbReference type="SUPFAM" id="SSF54523">
    <property type="entry name" value="Pili subunits"/>
    <property type="match status" value="1"/>
</dbReference>
<evidence type="ECO:0000256" key="7">
    <source>
        <dbReference type="ARBA" id="ARBA00022729"/>
    </source>
</evidence>
<evidence type="ECO:0000256" key="6">
    <source>
        <dbReference type="ARBA" id="ARBA00022692"/>
    </source>
</evidence>
<feature type="region of interest" description="Disordered" evidence="12">
    <location>
        <begin position="3309"/>
        <end position="3328"/>
    </location>
</feature>
<keyword evidence="6" id="KW-0812">Transmembrane</keyword>
<dbReference type="RefSeq" id="WP_007554066.1">
    <property type="nucleotide sequence ID" value="NZ_AENT01000007.1"/>
</dbReference>
<dbReference type="Pfam" id="PF05662">
    <property type="entry name" value="YadA_stalk"/>
    <property type="match status" value="10"/>
</dbReference>
<dbReference type="Pfam" id="PF03895">
    <property type="entry name" value="YadA_anchor"/>
    <property type="match status" value="1"/>
</dbReference>
<dbReference type="Gene3D" id="1.20.120.20">
    <property type="entry name" value="Apolipoprotein"/>
    <property type="match status" value="1"/>
</dbReference>
<evidence type="ECO:0000259" key="13">
    <source>
        <dbReference type="Pfam" id="PF03895"/>
    </source>
</evidence>
<name>E4L7L9_9FIRM</name>
<keyword evidence="8" id="KW-0653">Protein transport</keyword>
<feature type="region of interest" description="Disordered" evidence="12">
    <location>
        <begin position="3668"/>
        <end position="3702"/>
    </location>
</feature>
<feature type="domain" description="Trimeric autotransporter adhesin YadA-like C-terminal membrane anchor" evidence="13">
    <location>
        <begin position="5607"/>
        <end position="5660"/>
    </location>
</feature>
<feature type="compositionally biased region" description="Low complexity" evidence="12">
    <location>
        <begin position="4653"/>
        <end position="4685"/>
    </location>
</feature>
<feature type="domain" description="Trimeric autotransporter adhesin YadA-like stalk" evidence="15">
    <location>
        <begin position="3571"/>
        <end position="3612"/>
    </location>
</feature>
<feature type="domain" description="Trimeric autotransporter adhesin YadA-like stalk" evidence="15">
    <location>
        <begin position="1013"/>
        <end position="1035"/>
    </location>
</feature>
<feature type="domain" description="Trimeric autotransporter adhesin YadA-like stalk" evidence="15">
    <location>
        <begin position="4806"/>
        <end position="4844"/>
    </location>
</feature>
<evidence type="ECO:0000256" key="4">
    <source>
        <dbReference type="ARBA" id="ARBA00022448"/>
    </source>
</evidence>
<keyword evidence="4" id="KW-0813">Transport</keyword>